<dbReference type="AlphaFoldDB" id="A0A7Z1AVD9"/>
<evidence type="ECO:0000256" key="1">
    <source>
        <dbReference type="ARBA" id="ARBA00023015"/>
    </source>
</evidence>
<protein>
    <recommendedName>
        <fullName evidence="4">HTH araC/xylS-type domain-containing protein</fullName>
    </recommendedName>
</protein>
<dbReference type="SMART" id="SM00342">
    <property type="entry name" value="HTH_ARAC"/>
    <property type="match status" value="1"/>
</dbReference>
<dbReference type="Pfam" id="PF14525">
    <property type="entry name" value="AraC_binding_2"/>
    <property type="match status" value="1"/>
</dbReference>
<dbReference type="Gene3D" id="1.10.10.60">
    <property type="entry name" value="Homeodomain-like"/>
    <property type="match status" value="1"/>
</dbReference>
<organism evidence="5 6">
    <name type="scientific">Actinophytocola xinjiangensis</name>
    <dbReference type="NCBI Taxonomy" id="485602"/>
    <lineage>
        <taxon>Bacteria</taxon>
        <taxon>Bacillati</taxon>
        <taxon>Actinomycetota</taxon>
        <taxon>Actinomycetes</taxon>
        <taxon>Pseudonocardiales</taxon>
        <taxon>Pseudonocardiaceae</taxon>
    </lineage>
</organism>
<dbReference type="SUPFAM" id="SSF46689">
    <property type="entry name" value="Homeodomain-like"/>
    <property type="match status" value="1"/>
</dbReference>
<dbReference type="GO" id="GO:0043565">
    <property type="term" value="F:sequence-specific DNA binding"/>
    <property type="evidence" value="ECO:0007669"/>
    <property type="project" value="InterPro"/>
</dbReference>
<evidence type="ECO:0000313" key="5">
    <source>
        <dbReference type="EMBL" id="OLF05566.1"/>
    </source>
</evidence>
<evidence type="ECO:0000256" key="2">
    <source>
        <dbReference type="ARBA" id="ARBA00023125"/>
    </source>
</evidence>
<dbReference type="InterPro" id="IPR018060">
    <property type="entry name" value="HTH_AraC"/>
</dbReference>
<comment type="caution">
    <text evidence="5">The sequence shown here is derived from an EMBL/GenBank/DDBJ whole genome shotgun (WGS) entry which is preliminary data.</text>
</comment>
<dbReference type="Pfam" id="PF12833">
    <property type="entry name" value="HTH_18"/>
    <property type="match status" value="1"/>
</dbReference>
<dbReference type="GO" id="GO:0003700">
    <property type="term" value="F:DNA-binding transcription factor activity"/>
    <property type="evidence" value="ECO:0007669"/>
    <property type="project" value="InterPro"/>
</dbReference>
<dbReference type="InterPro" id="IPR050204">
    <property type="entry name" value="AraC_XylS_family_regulators"/>
</dbReference>
<sequence length="323" mass="35186">MWQTVSNHDLPPADQLPFWRELIADALAPLSLNESTGAVGFPASASVLDLGSVRVGGFTSPPVDLDRTWADIRRSDPGTYQLAFVTGSELWVSQRRQDSGFVGGDMVLFDLSYPFEGGVPDRGPADVVILQIPRAEMPLHPDKVHRLLAQPLSANTGMGAILAQFLRSLHSHGPDCDQRDLASLGTIALDLAGACLAQHLGCYADLPAESRQQALLARVNAFIDHNIGDPDLKPATIAAHHHISLRSLHALHRQQGETVSASIRRRRLEGCHTDLTDPRLRQRSIGAIAARWGFRNLPDFSRAFRAAYGRTPSEARRAVGRDG</sequence>
<reference evidence="5 6" key="1">
    <citation type="submission" date="2016-12" db="EMBL/GenBank/DDBJ databases">
        <title>The draft genome sequence of Actinophytocola xinjiangensis.</title>
        <authorList>
            <person name="Wang W."/>
            <person name="Yuan L."/>
        </authorList>
    </citation>
    <scope>NUCLEOTIDE SEQUENCE [LARGE SCALE GENOMIC DNA]</scope>
    <source>
        <strain evidence="5 6">CGMCC 4.4663</strain>
    </source>
</reference>
<keyword evidence="1" id="KW-0805">Transcription regulation</keyword>
<keyword evidence="6" id="KW-1185">Reference proteome</keyword>
<dbReference type="PANTHER" id="PTHR46796">
    <property type="entry name" value="HTH-TYPE TRANSCRIPTIONAL ACTIVATOR RHAS-RELATED"/>
    <property type="match status" value="1"/>
</dbReference>
<name>A0A7Z1AVD9_9PSEU</name>
<dbReference type="PROSITE" id="PS01124">
    <property type="entry name" value="HTH_ARAC_FAMILY_2"/>
    <property type="match status" value="1"/>
</dbReference>
<keyword evidence="3" id="KW-0804">Transcription</keyword>
<dbReference type="PANTHER" id="PTHR46796:SF6">
    <property type="entry name" value="ARAC SUBFAMILY"/>
    <property type="match status" value="1"/>
</dbReference>
<feature type="domain" description="HTH araC/xylS-type" evidence="4">
    <location>
        <begin position="217"/>
        <end position="318"/>
    </location>
</feature>
<gene>
    <name evidence="5" type="ORF">BLA60_35380</name>
</gene>
<evidence type="ECO:0000259" key="4">
    <source>
        <dbReference type="PROSITE" id="PS01124"/>
    </source>
</evidence>
<dbReference type="InterPro" id="IPR035418">
    <property type="entry name" value="AraC-bd_2"/>
</dbReference>
<dbReference type="InterPro" id="IPR009057">
    <property type="entry name" value="Homeodomain-like_sf"/>
</dbReference>
<evidence type="ECO:0000256" key="3">
    <source>
        <dbReference type="ARBA" id="ARBA00023163"/>
    </source>
</evidence>
<accession>A0A7Z1AVD9</accession>
<evidence type="ECO:0000313" key="6">
    <source>
        <dbReference type="Proteomes" id="UP000185696"/>
    </source>
</evidence>
<keyword evidence="2" id="KW-0238">DNA-binding</keyword>
<dbReference type="EMBL" id="MSIF01000027">
    <property type="protein sequence ID" value="OLF05566.1"/>
    <property type="molecule type" value="Genomic_DNA"/>
</dbReference>
<dbReference type="Proteomes" id="UP000185696">
    <property type="component" value="Unassembled WGS sequence"/>
</dbReference>
<proteinExistence type="predicted"/>